<dbReference type="GO" id="GO:0045910">
    <property type="term" value="P:negative regulation of DNA recombination"/>
    <property type="evidence" value="ECO:0007669"/>
    <property type="project" value="InterPro"/>
</dbReference>
<dbReference type="GO" id="GO:0030983">
    <property type="term" value="F:mismatched DNA binding"/>
    <property type="evidence" value="ECO:0007669"/>
    <property type="project" value="InterPro"/>
</dbReference>
<name>D0LH43_HALO1</name>
<dbReference type="GO" id="GO:0005524">
    <property type="term" value="F:ATP binding"/>
    <property type="evidence" value="ECO:0007669"/>
    <property type="project" value="UniProtKB-UniRule"/>
</dbReference>
<feature type="region of interest" description="Disordered" evidence="9">
    <location>
        <begin position="698"/>
        <end position="736"/>
    </location>
</feature>
<keyword evidence="7" id="KW-0255">Endonuclease</keyword>
<evidence type="ECO:0000256" key="5">
    <source>
        <dbReference type="ARBA" id="ARBA00022884"/>
    </source>
</evidence>
<dbReference type="SUPFAM" id="SSF160443">
    <property type="entry name" value="SMR domain-like"/>
    <property type="match status" value="1"/>
</dbReference>
<dbReference type="Pfam" id="PF01713">
    <property type="entry name" value="Smr"/>
    <property type="match status" value="1"/>
</dbReference>
<dbReference type="InterPro" id="IPR002625">
    <property type="entry name" value="Smr_dom"/>
</dbReference>
<dbReference type="KEGG" id="hoh:Hoch_5711"/>
<dbReference type="PANTHER" id="PTHR48466">
    <property type="entry name" value="OS10G0509000 PROTEIN-RELATED"/>
    <property type="match status" value="1"/>
</dbReference>
<accession>D0LH43</accession>
<evidence type="ECO:0000256" key="4">
    <source>
        <dbReference type="ARBA" id="ARBA00022840"/>
    </source>
</evidence>
<dbReference type="InterPro" id="IPR036063">
    <property type="entry name" value="Smr_dom_sf"/>
</dbReference>
<comment type="function">
    <text evidence="7">Acts as a ribosome collision sensor, splitting the ribosome into its 2 subunits. Detects stalled/collided 70S ribosomes which it binds and splits by an ATP-hydrolysis driven conformational change. Acts upstream of the ribosome quality control system (RQC), a ribosome-associated complex that mediates the extraction of incompletely synthesized nascent chains from stalled ribosomes and their subsequent degradation. Probably generates substrates for RQC.</text>
</comment>
<dbReference type="SMART" id="SM00534">
    <property type="entry name" value="MUTSac"/>
    <property type="match status" value="1"/>
</dbReference>
<dbReference type="NCBIfam" id="TIGR01069">
    <property type="entry name" value="mutS2"/>
    <property type="match status" value="1"/>
</dbReference>
<feature type="domain" description="Smr" evidence="10">
    <location>
        <begin position="747"/>
        <end position="822"/>
    </location>
</feature>
<keyword evidence="2 7" id="KW-0547">Nucleotide-binding</keyword>
<dbReference type="GO" id="GO:0016887">
    <property type="term" value="F:ATP hydrolysis activity"/>
    <property type="evidence" value="ECO:0007669"/>
    <property type="project" value="InterPro"/>
</dbReference>
<dbReference type="Pfam" id="PF00488">
    <property type="entry name" value="MutS_V"/>
    <property type="match status" value="1"/>
</dbReference>
<dbReference type="SMART" id="SM00533">
    <property type="entry name" value="MUTSd"/>
    <property type="match status" value="1"/>
</dbReference>
<dbReference type="SUPFAM" id="SSF52540">
    <property type="entry name" value="P-loop containing nucleoside triphosphate hydrolases"/>
    <property type="match status" value="1"/>
</dbReference>
<dbReference type="EC" id="3.6.4.-" evidence="7"/>
<evidence type="ECO:0000256" key="3">
    <source>
        <dbReference type="ARBA" id="ARBA00022801"/>
    </source>
</evidence>
<organism evidence="11 12">
    <name type="scientific">Haliangium ochraceum (strain DSM 14365 / JCM 11303 / SMP-2)</name>
    <dbReference type="NCBI Taxonomy" id="502025"/>
    <lineage>
        <taxon>Bacteria</taxon>
        <taxon>Pseudomonadati</taxon>
        <taxon>Myxococcota</taxon>
        <taxon>Polyangia</taxon>
        <taxon>Haliangiales</taxon>
        <taxon>Kofleriaceae</taxon>
        <taxon>Haliangium</taxon>
    </lineage>
</organism>
<dbReference type="GO" id="GO:0072344">
    <property type="term" value="P:rescue of stalled ribosome"/>
    <property type="evidence" value="ECO:0007669"/>
    <property type="project" value="UniProtKB-UniRule"/>
</dbReference>
<dbReference type="STRING" id="502025.Hoch_5711"/>
<keyword evidence="6 7" id="KW-0238">DNA-binding</keyword>
<keyword evidence="7" id="KW-0540">Nuclease</keyword>
<dbReference type="FunFam" id="3.40.50.300:FF:000830">
    <property type="entry name" value="Endonuclease MutS2"/>
    <property type="match status" value="1"/>
</dbReference>
<dbReference type="GO" id="GO:0043023">
    <property type="term" value="F:ribosomal large subunit binding"/>
    <property type="evidence" value="ECO:0007669"/>
    <property type="project" value="UniProtKB-UniRule"/>
</dbReference>
<dbReference type="GO" id="GO:0004519">
    <property type="term" value="F:endonuclease activity"/>
    <property type="evidence" value="ECO:0007669"/>
    <property type="project" value="UniProtKB-UniRule"/>
</dbReference>
<keyword evidence="12" id="KW-1185">Reference proteome</keyword>
<evidence type="ECO:0000256" key="2">
    <source>
        <dbReference type="ARBA" id="ARBA00022741"/>
    </source>
</evidence>
<dbReference type="RefSeq" id="WP_012830780.1">
    <property type="nucleotide sequence ID" value="NC_013440.1"/>
</dbReference>
<dbReference type="InterPro" id="IPR046893">
    <property type="entry name" value="MSSS"/>
</dbReference>
<dbReference type="Proteomes" id="UP000001880">
    <property type="component" value="Chromosome"/>
</dbReference>
<dbReference type="AlphaFoldDB" id="D0LH43"/>
<evidence type="ECO:0000256" key="8">
    <source>
        <dbReference type="SAM" id="Coils"/>
    </source>
</evidence>
<dbReference type="PROSITE" id="PS50828">
    <property type="entry name" value="SMR"/>
    <property type="match status" value="1"/>
</dbReference>
<evidence type="ECO:0000256" key="6">
    <source>
        <dbReference type="ARBA" id="ARBA00023125"/>
    </source>
</evidence>
<dbReference type="GO" id="GO:0006298">
    <property type="term" value="P:mismatch repair"/>
    <property type="evidence" value="ECO:0007669"/>
    <property type="project" value="InterPro"/>
</dbReference>
<dbReference type="InterPro" id="IPR036187">
    <property type="entry name" value="DNA_mismatch_repair_MutS_sf"/>
</dbReference>
<dbReference type="InterPro" id="IPR027417">
    <property type="entry name" value="P-loop_NTPase"/>
</dbReference>
<protein>
    <recommendedName>
        <fullName evidence="7">Endonuclease MutS2</fullName>
        <ecNumber evidence="7">3.1.-.-</ecNumber>
    </recommendedName>
    <alternativeName>
        <fullName evidence="7">Ribosome-associated protein quality control-upstream factor</fullName>
        <shortName evidence="7">RQC-upstream factor</shortName>
        <shortName evidence="7">RqcU</shortName>
        <ecNumber evidence="7">3.6.4.-</ecNumber>
    </alternativeName>
</protein>
<feature type="region of interest" description="Disordered" evidence="9">
    <location>
        <begin position="625"/>
        <end position="646"/>
    </location>
</feature>
<dbReference type="HOGENOM" id="CLU_011252_2_1_7"/>
<dbReference type="SMART" id="SM00463">
    <property type="entry name" value="SMR"/>
    <property type="match status" value="1"/>
</dbReference>
<keyword evidence="1 7" id="KW-0699">rRNA-binding</keyword>
<dbReference type="Pfam" id="PF20297">
    <property type="entry name" value="MSSS"/>
    <property type="match status" value="1"/>
</dbReference>
<dbReference type="InterPro" id="IPR005747">
    <property type="entry name" value="MutS2"/>
</dbReference>
<dbReference type="eggNOG" id="COG1193">
    <property type="taxonomic scope" value="Bacteria"/>
</dbReference>
<dbReference type="PIRSF" id="PIRSF005814">
    <property type="entry name" value="MutS_YshD"/>
    <property type="match status" value="1"/>
</dbReference>
<evidence type="ECO:0000256" key="9">
    <source>
        <dbReference type="SAM" id="MobiDB-lite"/>
    </source>
</evidence>
<dbReference type="GO" id="GO:0019843">
    <property type="term" value="F:rRNA binding"/>
    <property type="evidence" value="ECO:0007669"/>
    <property type="project" value="UniProtKB-UniRule"/>
</dbReference>
<comment type="subunit">
    <text evidence="7">Homodimer. Binds to stalled ribosomes, contacting rRNA.</text>
</comment>
<comment type="similarity">
    <text evidence="7">Belongs to the DNA mismatch repair MutS family. MutS2 subfamily.</text>
</comment>
<feature type="binding site" evidence="7">
    <location>
        <begin position="333"/>
        <end position="340"/>
    </location>
    <ligand>
        <name>ATP</name>
        <dbReference type="ChEBI" id="CHEBI:30616"/>
    </ligand>
</feature>
<keyword evidence="5 7" id="KW-0694">RNA-binding</keyword>
<evidence type="ECO:0000313" key="11">
    <source>
        <dbReference type="EMBL" id="ACY18188.1"/>
    </source>
</evidence>
<dbReference type="SUPFAM" id="SSF48334">
    <property type="entry name" value="DNA repair protein MutS, domain III"/>
    <property type="match status" value="1"/>
</dbReference>
<feature type="compositionally biased region" description="Low complexity" evidence="9">
    <location>
        <begin position="700"/>
        <end position="714"/>
    </location>
</feature>
<dbReference type="GO" id="GO:0140664">
    <property type="term" value="F:ATP-dependent DNA damage sensor activity"/>
    <property type="evidence" value="ECO:0007669"/>
    <property type="project" value="InterPro"/>
</dbReference>
<dbReference type="Gene3D" id="3.40.50.300">
    <property type="entry name" value="P-loop containing nucleotide triphosphate hydrolases"/>
    <property type="match status" value="1"/>
</dbReference>
<evidence type="ECO:0000313" key="12">
    <source>
        <dbReference type="Proteomes" id="UP000001880"/>
    </source>
</evidence>
<dbReference type="EC" id="3.1.-.-" evidence="7"/>
<dbReference type="InterPro" id="IPR000432">
    <property type="entry name" value="DNA_mismatch_repair_MutS_C"/>
</dbReference>
<evidence type="ECO:0000256" key="1">
    <source>
        <dbReference type="ARBA" id="ARBA00022730"/>
    </source>
</evidence>
<feature type="coiled-coil region" evidence="8">
    <location>
        <begin position="514"/>
        <end position="569"/>
    </location>
</feature>
<dbReference type="InterPro" id="IPR007696">
    <property type="entry name" value="DNA_mismatch_repair_MutS_core"/>
</dbReference>
<comment type="function">
    <text evidence="7">Endonuclease that is involved in the suppression of homologous recombination and thus may have a key role in the control of bacterial genetic diversity.</text>
</comment>
<feature type="region of interest" description="Disordered" evidence="9">
    <location>
        <begin position="596"/>
        <end position="615"/>
    </location>
</feature>
<sequence>MESKTLEDLGWDKLIAHLVRRTHTARGAAATEALPFFDQPDQAAGRMAEIAEARQLSALEAPLPFGGIRDTVTAIARASKGGALEAEDLLAVASTARGLTRLRKHLDQHEEDVPLLADAAAVIAPLPHVYEPIFGSFDDSGELADHASEALGPLRRRVGQITGQLEQRIRAYVDDQRYSRHLQDRYFTTRGDRYVVPVRIESRSQVRGIVHGSSGSGRTLFIEPEPVVELQNQLRMAQYEVDDEERRILAELTRLVADSERPLRQGIDAATHLDVVDACARLADDMLASVAAISTPRRIALMHARHPLMALSERPCVANDIILEPGIVMVLSGPNAGGKTVALKTAGLCALMVRAGMHLPVEPGSEMPWYAQVHSDIGDSQSIENDLSTFSAHLTKLRSYLSEAGSETLLLIDEVAVGTEPEQGAALAQAVLEALAARGVSAIVTTHYERLKALGASDERFANASVGFDIERMEPTFRLHLGVPGSSGALAVARRMGLPADVIDAAEELLGARRASVEELLASLSEERVKLSEERQALAQEHGRAERARTEAEELRQAMREQREKLRSGAHGEAVAALRHARDELDRMRVEIKRVGKSAARESRRGKGRDAHGDLAEIKARLGKVSDKVSEHAPERELPDGVRPVKGELSPGQRVYVLSLGNFGQVAEAPQRGRVSVQVGLLRSTVAVEDVLLGGAQGNASAKTAAAKSAPTKSAGRKRRSHGDEHQAQTHVPSTDDMILRTDDITVDVRGQRAEEAVGSVDRFIDQSLLSARDVIFVIHGHGTGALRSAVREHLAAHHAVHHYRAGQRAEGGDGVTIAWLDVH</sequence>
<keyword evidence="4 7" id="KW-0067">ATP-binding</keyword>
<keyword evidence="3 7" id="KW-0378">Hydrolase</keyword>
<dbReference type="OrthoDB" id="9808166at2"/>
<dbReference type="Gene3D" id="3.30.1370.110">
    <property type="match status" value="1"/>
</dbReference>
<keyword evidence="8" id="KW-0175">Coiled coil</keyword>
<dbReference type="EMBL" id="CP001804">
    <property type="protein sequence ID" value="ACY18188.1"/>
    <property type="molecule type" value="Genomic_DNA"/>
</dbReference>
<dbReference type="InterPro" id="IPR045076">
    <property type="entry name" value="MutS"/>
</dbReference>
<evidence type="ECO:0000259" key="10">
    <source>
        <dbReference type="PROSITE" id="PS50828"/>
    </source>
</evidence>
<dbReference type="PANTHER" id="PTHR48466:SF2">
    <property type="entry name" value="OS10G0509000 PROTEIN"/>
    <property type="match status" value="1"/>
</dbReference>
<reference evidence="11 12" key="1">
    <citation type="journal article" date="2010" name="Stand. Genomic Sci.">
        <title>Complete genome sequence of Haliangium ochraceum type strain (SMP-2).</title>
        <authorList>
            <consortium name="US DOE Joint Genome Institute (JGI-PGF)"/>
            <person name="Ivanova N."/>
            <person name="Daum C."/>
            <person name="Lang E."/>
            <person name="Abt B."/>
            <person name="Kopitz M."/>
            <person name="Saunders E."/>
            <person name="Lapidus A."/>
            <person name="Lucas S."/>
            <person name="Glavina Del Rio T."/>
            <person name="Nolan M."/>
            <person name="Tice H."/>
            <person name="Copeland A."/>
            <person name="Cheng J.F."/>
            <person name="Chen F."/>
            <person name="Bruce D."/>
            <person name="Goodwin L."/>
            <person name="Pitluck S."/>
            <person name="Mavromatis K."/>
            <person name="Pati A."/>
            <person name="Mikhailova N."/>
            <person name="Chen A."/>
            <person name="Palaniappan K."/>
            <person name="Land M."/>
            <person name="Hauser L."/>
            <person name="Chang Y.J."/>
            <person name="Jeffries C.D."/>
            <person name="Detter J.C."/>
            <person name="Brettin T."/>
            <person name="Rohde M."/>
            <person name="Goker M."/>
            <person name="Bristow J."/>
            <person name="Markowitz V."/>
            <person name="Eisen J.A."/>
            <person name="Hugenholtz P."/>
            <person name="Kyrpides N.C."/>
            <person name="Klenk H.P."/>
        </authorList>
    </citation>
    <scope>NUCLEOTIDE SEQUENCE [LARGE SCALE GENOMIC DNA]</scope>
    <source>
        <strain evidence="12">DSM 14365 / CIP 107738 / JCM 11303 / AJ 13395 / SMP-2</strain>
    </source>
</reference>
<proteinExistence type="inferred from homology"/>
<evidence type="ECO:0000256" key="7">
    <source>
        <dbReference type="HAMAP-Rule" id="MF_00092"/>
    </source>
</evidence>
<dbReference type="HAMAP" id="MF_00092">
    <property type="entry name" value="MutS2"/>
    <property type="match status" value="1"/>
</dbReference>
<gene>
    <name evidence="7" type="primary">mutS2</name>
    <name evidence="7" type="synonym">rqcU</name>
    <name evidence="11" type="ordered locus">Hoch_5711</name>
</gene>